<evidence type="ECO:0000259" key="4">
    <source>
        <dbReference type="Pfam" id="PF22936"/>
    </source>
</evidence>
<dbReference type="EMBL" id="OIVN01002990">
    <property type="protein sequence ID" value="SPD07986.1"/>
    <property type="molecule type" value="Genomic_DNA"/>
</dbReference>
<dbReference type="GO" id="GO:0003676">
    <property type="term" value="F:nucleic acid binding"/>
    <property type="evidence" value="ECO:0007669"/>
    <property type="project" value="InterPro"/>
</dbReference>
<dbReference type="SUPFAM" id="SSF56672">
    <property type="entry name" value="DNA/RNA polymerases"/>
    <property type="match status" value="1"/>
</dbReference>
<dbReference type="InterPro" id="IPR013103">
    <property type="entry name" value="RVT_2"/>
</dbReference>
<dbReference type="InterPro" id="IPR057670">
    <property type="entry name" value="SH3_retrovirus"/>
</dbReference>
<dbReference type="Pfam" id="PF22936">
    <property type="entry name" value="Pol_BBD"/>
    <property type="match status" value="1"/>
</dbReference>
<feature type="compositionally biased region" description="Low complexity" evidence="2">
    <location>
        <begin position="716"/>
        <end position="728"/>
    </location>
</feature>
<dbReference type="InterPro" id="IPR036397">
    <property type="entry name" value="RNaseH_sf"/>
</dbReference>
<evidence type="ECO:0008006" key="7">
    <source>
        <dbReference type="Google" id="ProtNLM"/>
    </source>
</evidence>
<accession>A0A2N9H0F4</accession>
<dbReference type="Pfam" id="PF25597">
    <property type="entry name" value="SH3_retrovirus"/>
    <property type="match status" value="1"/>
</dbReference>
<evidence type="ECO:0000256" key="1">
    <source>
        <dbReference type="ARBA" id="ARBA00022750"/>
    </source>
</evidence>
<evidence type="ECO:0000256" key="2">
    <source>
        <dbReference type="SAM" id="MobiDB-lite"/>
    </source>
</evidence>
<protein>
    <recommendedName>
        <fullName evidence="7">Integrase catalytic domain-containing protein</fullName>
    </recommendedName>
</protein>
<reference evidence="6" key="1">
    <citation type="submission" date="2018-02" db="EMBL/GenBank/DDBJ databases">
        <authorList>
            <person name="Cohen D.B."/>
            <person name="Kent A.D."/>
        </authorList>
    </citation>
    <scope>NUCLEOTIDE SEQUENCE</scope>
</reference>
<feature type="domain" description="Retrovirus-related Pol polyprotein from transposon TNT 1-94-like beta-barrel" evidence="4">
    <location>
        <begin position="409"/>
        <end position="476"/>
    </location>
</feature>
<feature type="region of interest" description="Disordered" evidence="2">
    <location>
        <begin position="716"/>
        <end position="747"/>
    </location>
</feature>
<dbReference type="SUPFAM" id="SSF53098">
    <property type="entry name" value="Ribonuclease H-like"/>
    <property type="match status" value="1"/>
</dbReference>
<evidence type="ECO:0000259" key="3">
    <source>
        <dbReference type="Pfam" id="PF07727"/>
    </source>
</evidence>
<dbReference type="Pfam" id="PF07727">
    <property type="entry name" value="RVT_2"/>
    <property type="match status" value="1"/>
</dbReference>
<keyword evidence="1" id="KW-0645">Protease</keyword>
<gene>
    <name evidence="6" type="ORF">FSB_LOCUS35868</name>
</gene>
<keyword evidence="1" id="KW-0378">Hydrolase</keyword>
<sequence length="1288" mass="142738">MVSIEPVPPSSSSSSSTSSTNQTTSNSIPIPIENSRSPFYLNNGDNPGIRIVPEPLTGDNLSGMEEINDHCTFSQKQTRFMLLCYMSYTAKEVWDDLQQRYCQSNGTRVHHLKQAIASLKQDNMPVSDYFTQLKGLWDEFLNYRPIPGCTCGAKCICGLSRTLMDYQHYDYVHSFLMGLNDSFAPVRGQILLMEPLPNINKVFSLIQNDEKQRGAGLLPLPTVDSTALLSRLENGPNTAFPYPNTGSNAFFTRTDNQKQHYQYPRKDKPPCICSHCGYKGHTADKCYKLHGYPPGFRSKGRNVAVANQVSSSAVPHSESVDNAQSIPNLTAMSVQCQQLLNMLTAQAQQANPVSDSQNHQAATSISVTQSHSNMAGKPTCLSTFSNPNMDHSVFSDKFTVKPIFSSTQWVIDTGATDHMVITTQFYTTKHIVDNITVNLPNGQSVIVTHIGSVQLTPTLLLTNVLCVPSFDFNLISDLMHWRMIGMGRQHNGLYLLDASSDSTTTAATIPSDSSLPKHLYSLSSIKNPNKDIHGIDTFLPWLMIAPEPPGFILMKSKSDTRTLLTSFITMIHTQFHTVIKQLRSDNGQEFHMPDFYASKGIIHQHSCVETPQQNSVVERKHQHILNVARAICFQSHLPLKYWGHCIQTAVYLINRLPCPLLTKFDPRAKACAFLGYPSGVKGYKLLELNTHKVLISRDVHPAPPVSASFSPLDTSSLLDHNSSSSPSLDHIEPDSPGHSPPLASSGKPYPLSTSLSYAHLSPTHRNFALSVTAISEPSSFHQANQSPHWQEAMFAELAALEANNTWTLTPLPLGKHPIGCKWVYKVKLKSDGSLERYKARLVAKGYTQQEGLDYSETFSPVAKFSTVRTLLAVASVKHWSLTQLDVNNAFLHGDLAEEVYMALPPGFPSKGETPNLVCKLNKSLYGLKQASRQWFAKFSSTIIKQGFVQSKSDYSLFTRTQGTAFIALLVYVDDILIASNDMPSVNTLKASLHAEFKLKDLGNLKYFLGLEVARSTKGISLCQRKYALDILSDSGMLGSKPVTTPMEQNLKISQSTGEILADPSPYRRLVGRLLYLTVTRPDISYSVQKLSQFMSKPTSMHLSAAYRVLRYIKGTSGQGLFFPSHSDLQLKAFSDSDWAGCLDTRRSVTGYCVYIGDSLISWKSKKQHTVSRSSAEAEYRAMASVVCELMWLLPLLNELQAPHPKAALLFCDSQAALHIAANPVYHERTKHIELDCHLIREKIQAGLVRTLHVTSQNQLADIMTKALGSAQFQSLLGKMGVHNIYAPS</sequence>
<feature type="region of interest" description="Disordered" evidence="2">
    <location>
        <begin position="1"/>
        <end position="39"/>
    </location>
</feature>
<keyword evidence="1" id="KW-0064">Aspartyl protease</keyword>
<proteinExistence type="predicted"/>
<organism evidence="6">
    <name type="scientific">Fagus sylvatica</name>
    <name type="common">Beechnut</name>
    <dbReference type="NCBI Taxonomy" id="28930"/>
    <lineage>
        <taxon>Eukaryota</taxon>
        <taxon>Viridiplantae</taxon>
        <taxon>Streptophyta</taxon>
        <taxon>Embryophyta</taxon>
        <taxon>Tracheophyta</taxon>
        <taxon>Spermatophyta</taxon>
        <taxon>Magnoliopsida</taxon>
        <taxon>eudicotyledons</taxon>
        <taxon>Gunneridae</taxon>
        <taxon>Pentapetalae</taxon>
        <taxon>rosids</taxon>
        <taxon>fabids</taxon>
        <taxon>Fagales</taxon>
        <taxon>Fagaceae</taxon>
        <taxon>Fagus</taxon>
    </lineage>
</organism>
<evidence type="ECO:0000259" key="5">
    <source>
        <dbReference type="Pfam" id="PF25597"/>
    </source>
</evidence>
<dbReference type="CDD" id="cd09272">
    <property type="entry name" value="RNase_HI_RT_Ty1"/>
    <property type="match status" value="1"/>
</dbReference>
<name>A0A2N9H0F4_FAGSY</name>
<dbReference type="InterPro" id="IPR043502">
    <property type="entry name" value="DNA/RNA_pol_sf"/>
</dbReference>
<feature type="domain" description="Reverse transcriptase Ty1/copia-type" evidence="3">
    <location>
        <begin position="803"/>
        <end position="1047"/>
    </location>
</feature>
<dbReference type="InterPro" id="IPR054722">
    <property type="entry name" value="PolX-like_BBD"/>
</dbReference>
<dbReference type="PANTHER" id="PTHR11439:SF494">
    <property type="entry name" value="CYSTEINE-RICH RLK (RECEPTOR-LIKE PROTEIN KINASE) 8"/>
    <property type="match status" value="1"/>
</dbReference>
<evidence type="ECO:0000313" key="6">
    <source>
        <dbReference type="EMBL" id="SPD07986.1"/>
    </source>
</evidence>
<feature type="domain" description="Retroviral polymerase SH3-like" evidence="5">
    <location>
        <begin position="660"/>
        <end position="699"/>
    </location>
</feature>
<feature type="compositionally biased region" description="Low complexity" evidence="2">
    <location>
        <begin position="10"/>
        <end position="27"/>
    </location>
</feature>
<dbReference type="PANTHER" id="PTHR11439">
    <property type="entry name" value="GAG-POL-RELATED RETROTRANSPOSON"/>
    <property type="match status" value="1"/>
</dbReference>
<dbReference type="GO" id="GO:0004190">
    <property type="term" value="F:aspartic-type endopeptidase activity"/>
    <property type="evidence" value="ECO:0007669"/>
    <property type="project" value="UniProtKB-KW"/>
</dbReference>
<dbReference type="Gene3D" id="3.30.420.10">
    <property type="entry name" value="Ribonuclease H-like superfamily/Ribonuclease H"/>
    <property type="match status" value="1"/>
</dbReference>
<dbReference type="InterPro" id="IPR012337">
    <property type="entry name" value="RNaseH-like_sf"/>
</dbReference>